<sequence>MPIDKNTLGGKNADGTISTKYCENCYQDGAFVQDLSFDEMYTYNYEKFLASDMNKIEKFFVKYMYTKKFMRGLDRWKH</sequence>
<keyword evidence="3" id="KW-1185">Reference proteome</keyword>
<proteinExistence type="predicted"/>
<accession>A0A0R2JNY4</accession>
<comment type="caution">
    <text evidence="2">The sequence shown here is derived from an EMBL/GenBank/DDBJ whole genome shotgun (WGS) entry which is preliminary data.</text>
</comment>
<evidence type="ECO:0000313" key="3">
    <source>
        <dbReference type="Proteomes" id="UP000051673"/>
    </source>
</evidence>
<evidence type="ECO:0000259" key="1">
    <source>
        <dbReference type="Pfam" id="PF12674"/>
    </source>
</evidence>
<evidence type="ECO:0000313" key="2">
    <source>
        <dbReference type="EMBL" id="KRN77093.1"/>
    </source>
</evidence>
<dbReference type="PATRIC" id="fig|1620.3.peg.618"/>
<dbReference type="Pfam" id="PF12674">
    <property type="entry name" value="Zn_ribbon_2"/>
    <property type="match status" value="1"/>
</dbReference>
<feature type="domain" description="Putative zinc ribbon" evidence="1">
    <location>
        <begin position="1"/>
        <end position="77"/>
    </location>
</feature>
<gene>
    <name evidence="2" type="ORF">IV67_GL000610</name>
</gene>
<reference evidence="2 3" key="1">
    <citation type="journal article" date="2015" name="Genome Announc.">
        <title>Expanding the biotechnology potential of lactobacilli through comparative genomics of 213 strains and associated genera.</title>
        <authorList>
            <person name="Sun Z."/>
            <person name="Harris H.M."/>
            <person name="McCann A."/>
            <person name="Guo C."/>
            <person name="Argimon S."/>
            <person name="Zhang W."/>
            <person name="Yang X."/>
            <person name="Jeffery I.B."/>
            <person name="Cooney J.C."/>
            <person name="Kagawa T.F."/>
            <person name="Liu W."/>
            <person name="Song Y."/>
            <person name="Salvetti E."/>
            <person name="Wrobel A."/>
            <person name="Rasinkangas P."/>
            <person name="Parkhill J."/>
            <person name="Rea M.C."/>
            <person name="O'Sullivan O."/>
            <person name="Ritari J."/>
            <person name="Douillard F.P."/>
            <person name="Paul Ross R."/>
            <person name="Yang R."/>
            <person name="Briner A.E."/>
            <person name="Felis G.E."/>
            <person name="de Vos W.M."/>
            <person name="Barrangou R."/>
            <person name="Klaenhammer T.R."/>
            <person name="Caufield P.W."/>
            <person name="Cui Y."/>
            <person name="Zhang H."/>
            <person name="O'Toole P.W."/>
        </authorList>
    </citation>
    <scope>NUCLEOTIDE SEQUENCE [LARGE SCALE GENOMIC DNA]</scope>
    <source>
        <strain evidence="2 3">DSM 20014</strain>
    </source>
</reference>
<dbReference type="InterPro" id="IPR025868">
    <property type="entry name" value="Zn_ribbon_dom_put"/>
</dbReference>
<organism evidence="2 3">
    <name type="scientific">Weissella minor</name>
    <dbReference type="NCBI Taxonomy" id="1620"/>
    <lineage>
        <taxon>Bacteria</taxon>
        <taxon>Bacillati</taxon>
        <taxon>Bacillota</taxon>
        <taxon>Bacilli</taxon>
        <taxon>Lactobacillales</taxon>
        <taxon>Lactobacillaceae</taxon>
        <taxon>Weissella</taxon>
    </lineage>
</organism>
<dbReference type="Proteomes" id="UP000051673">
    <property type="component" value="Unassembled WGS sequence"/>
</dbReference>
<dbReference type="EMBL" id="JQCD01000024">
    <property type="protein sequence ID" value="KRN77093.1"/>
    <property type="molecule type" value="Genomic_DNA"/>
</dbReference>
<protein>
    <recommendedName>
        <fullName evidence="1">Putative zinc ribbon domain-containing protein</fullName>
    </recommendedName>
</protein>
<name>A0A0R2JNY4_9LACO</name>
<dbReference type="AlphaFoldDB" id="A0A0R2JNY4"/>